<reference evidence="2 3" key="1">
    <citation type="submission" date="2018-05" db="EMBL/GenBank/DDBJ databases">
        <title>Pararhodobacter marina sp. nov., isolated from deep-sea water of the Indian Ocean.</title>
        <authorList>
            <person name="Lai Q.Sr."/>
            <person name="Liu X."/>
            <person name="Shao Z."/>
        </authorList>
    </citation>
    <scope>NUCLEOTIDE SEQUENCE [LARGE SCALE GENOMIC DNA]</scope>
    <source>
        <strain evidence="2 3">CIC4N-9</strain>
    </source>
</reference>
<evidence type="ECO:0000313" key="2">
    <source>
        <dbReference type="EMBL" id="PWE28036.1"/>
    </source>
</evidence>
<dbReference type="GO" id="GO:0016740">
    <property type="term" value="F:transferase activity"/>
    <property type="evidence" value="ECO:0007669"/>
    <property type="project" value="UniProtKB-KW"/>
</dbReference>
<comment type="caution">
    <text evidence="2">The sequence shown here is derived from an EMBL/GenBank/DDBJ whole genome shotgun (WGS) entry which is preliminary data.</text>
</comment>
<dbReference type="Pfam" id="PF02515">
    <property type="entry name" value="CoA_transf_3"/>
    <property type="match status" value="1"/>
</dbReference>
<dbReference type="InterPro" id="IPR023606">
    <property type="entry name" value="CoA-Trfase_III_dom_1_sf"/>
</dbReference>
<sequence length="359" mass="38449">MLDGIRIIEIEGLGPGPFAAMMLADLGAEVICVQRPDGPPLPGLPAENLLDRGKKTIALDLKSDADRPVLTALIRSADGLIEGFRPGVMERLGLGPETCQGWNPRLVYGRMTGWGQDGPRAKQAGHDLNYIALSGALWYASPPGQPPVTPPTLLGDIGGGALYLVAGMLAGLIRAGRTGQGTVVDAAIVDGSAHMMTLLMLMRSGGMFRDRRGVSLLDGPHWSRSYECADGGFVTVQCLEPKFYAEFLLKMSLSDDPEFARQNDPQSWPQAARRLAAIFGAKPRDHWTALFSDTDACVAPVLSPAEAARDPHLAARGVWSDTGALQPRPAPRFDGKALDPAPAPRRDQHRDEILRSLGP</sequence>
<protein>
    <submittedName>
        <fullName evidence="2">CoA transferase</fullName>
    </submittedName>
</protein>
<name>A0A2U2C816_9RHOB</name>
<dbReference type="OrthoDB" id="7208981at2"/>
<dbReference type="Gene3D" id="3.40.50.10540">
    <property type="entry name" value="Crotonobetainyl-coa:carnitine coa-transferase, domain 1"/>
    <property type="match status" value="1"/>
</dbReference>
<dbReference type="PANTHER" id="PTHR48228">
    <property type="entry name" value="SUCCINYL-COA--D-CITRAMALATE COA-TRANSFERASE"/>
    <property type="match status" value="1"/>
</dbReference>
<dbReference type="AlphaFoldDB" id="A0A2U2C816"/>
<feature type="compositionally biased region" description="Basic and acidic residues" evidence="1">
    <location>
        <begin position="344"/>
        <end position="359"/>
    </location>
</feature>
<dbReference type="InterPro" id="IPR044855">
    <property type="entry name" value="CoA-Trfase_III_dom3_sf"/>
</dbReference>
<dbReference type="GeneID" id="94366092"/>
<keyword evidence="2" id="KW-0808">Transferase</keyword>
<dbReference type="SUPFAM" id="SSF89796">
    <property type="entry name" value="CoA-transferase family III (CaiB/BaiF)"/>
    <property type="match status" value="1"/>
</dbReference>
<proteinExistence type="predicted"/>
<dbReference type="Proteomes" id="UP000244940">
    <property type="component" value="Unassembled WGS sequence"/>
</dbReference>
<evidence type="ECO:0000256" key="1">
    <source>
        <dbReference type="SAM" id="MobiDB-lite"/>
    </source>
</evidence>
<dbReference type="Gene3D" id="3.30.1540.10">
    <property type="entry name" value="formyl-coa transferase, domain 3"/>
    <property type="match status" value="1"/>
</dbReference>
<dbReference type="InterPro" id="IPR003673">
    <property type="entry name" value="CoA-Trfase_fam_III"/>
</dbReference>
<gene>
    <name evidence="2" type="ORF">C4N9_14440</name>
</gene>
<dbReference type="EMBL" id="QEYD01000008">
    <property type="protein sequence ID" value="PWE28036.1"/>
    <property type="molecule type" value="Genomic_DNA"/>
</dbReference>
<accession>A0A2U2C816</accession>
<keyword evidence="3" id="KW-1185">Reference proteome</keyword>
<dbReference type="InterPro" id="IPR050509">
    <property type="entry name" value="CoA-transferase_III"/>
</dbReference>
<evidence type="ECO:0000313" key="3">
    <source>
        <dbReference type="Proteomes" id="UP000244940"/>
    </source>
</evidence>
<organism evidence="2 3">
    <name type="scientific">Pararhodobacter marinus</name>
    <dbReference type="NCBI Taxonomy" id="2184063"/>
    <lineage>
        <taxon>Bacteria</taxon>
        <taxon>Pseudomonadati</taxon>
        <taxon>Pseudomonadota</taxon>
        <taxon>Alphaproteobacteria</taxon>
        <taxon>Rhodobacterales</taxon>
        <taxon>Paracoccaceae</taxon>
        <taxon>Pararhodobacter</taxon>
    </lineage>
</organism>
<feature type="region of interest" description="Disordered" evidence="1">
    <location>
        <begin position="318"/>
        <end position="359"/>
    </location>
</feature>
<dbReference type="RefSeq" id="WP_109534032.1">
    <property type="nucleotide sequence ID" value="NZ_QEYD01000008.1"/>
</dbReference>
<dbReference type="PANTHER" id="PTHR48228:SF5">
    <property type="entry name" value="ALPHA-METHYLACYL-COA RACEMASE"/>
    <property type="match status" value="1"/>
</dbReference>